<dbReference type="SUPFAM" id="SSF50891">
    <property type="entry name" value="Cyclophilin-like"/>
    <property type="match status" value="1"/>
</dbReference>
<dbReference type="InterPro" id="IPR001179">
    <property type="entry name" value="PPIase_FKBP_dom"/>
</dbReference>
<dbReference type="PANTHER" id="PTHR46512:SF9">
    <property type="entry name" value="PEPTIDYLPROLYL ISOMERASE"/>
    <property type="match status" value="1"/>
</dbReference>
<keyword evidence="3" id="KW-0677">Repeat</keyword>
<dbReference type="InterPro" id="IPR011990">
    <property type="entry name" value="TPR-like_helical_dom_sf"/>
</dbReference>
<dbReference type="PROSITE" id="PS50072">
    <property type="entry name" value="CSA_PPIASE_2"/>
    <property type="match status" value="1"/>
</dbReference>
<comment type="catalytic activity">
    <reaction evidence="1 7">
        <text>[protein]-peptidylproline (omega=180) = [protein]-peptidylproline (omega=0)</text>
        <dbReference type="Rhea" id="RHEA:16237"/>
        <dbReference type="Rhea" id="RHEA-COMP:10747"/>
        <dbReference type="Rhea" id="RHEA-COMP:10748"/>
        <dbReference type="ChEBI" id="CHEBI:83833"/>
        <dbReference type="ChEBI" id="CHEBI:83834"/>
        <dbReference type="EC" id="5.2.1.8"/>
    </reaction>
</comment>
<keyword evidence="4 8" id="KW-0802">TPR repeat</keyword>
<accession>A0A2H6KI65</accession>
<organism evidence="11 12">
    <name type="scientific">Babesia ovata</name>
    <dbReference type="NCBI Taxonomy" id="189622"/>
    <lineage>
        <taxon>Eukaryota</taxon>
        <taxon>Sar</taxon>
        <taxon>Alveolata</taxon>
        <taxon>Apicomplexa</taxon>
        <taxon>Aconoidasida</taxon>
        <taxon>Piroplasmida</taxon>
        <taxon>Babesiidae</taxon>
        <taxon>Babesia</taxon>
    </lineage>
</organism>
<evidence type="ECO:0000313" key="11">
    <source>
        <dbReference type="EMBL" id="GBE62669.1"/>
    </source>
</evidence>
<dbReference type="VEuPathDB" id="PiroplasmaDB:BOVATA_041620"/>
<evidence type="ECO:0000256" key="4">
    <source>
        <dbReference type="ARBA" id="ARBA00022803"/>
    </source>
</evidence>
<dbReference type="Gene3D" id="1.25.40.10">
    <property type="entry name" value="Tetratricopeptide repeat domain"/>
    <property type="match status" value="1"/>
</dbReference>
<name>A0A2H6KI65_9APIC</name>
<dbReference type="RefSeq" id="XP_028868912.1">
    <property type="nucleotide sequence ID" value="XM_029013079.1"/>
</dbReference>
<dbReference type="InterPro" id="IPR020892">
    <property type="entry name" value="Cyclophilin-type_PPIase_CS"/>
</dbReference>
<dbReference type="OrthoDB" id="1902587at2759"/>
<gene>
    <name evidence="11" type="ORF">BOVATA_041620</name>
</gene>
<dbReference type="SMART" id="SM00028">
    <property type="entry name" value="TPR"/>
    <property type="match status" value="3"/>
</dbReference>
<evidence type="ECO:0000256" key="8">
    <source>
        <dbReference type="PROSITE-ProRule" id="PRU00339"/>
    </source>
</evidence>
<feature type="repeat" description="TPR" evidence="8">
    <location>
        <begin position="185"/>
        <end position="218"/>
    </location>
</feature>
<dbReference type="InterPro" id="IPR029000">
    <property type="entry name" value="Cyclophilin-like_dom_sf"/>
</dbReference>
<dbReference type="SUPFAM" id="SSF48452">
    <property type="entry name" value="TPR-like"/>
    <property type="match status" value="1"/>
</dbReference>
<dbReference type="FunFam" id="3.10.50.40:FF:000006">
    <property type="entry name" value="Peptidyl-prolyl cis-trans isomerase"/>
    <property type="match status" value="1"/>
</dbReference>
<dbReference type="GO" id="GO:0006457">
    <property type="term" value="P:protein folding"/>
    <property type="evidence" value="ECO:0007669"/>
    <property type="project" value="InterPro"/>
</dbReference>
<dbReference type="Proteomes" id="UP000236319">
    <property type="component" value="Unassembled WGS sequence"/>
</dbReference>
<keyword evidence="5 7" id="KW-0697">Rotamase</keyword>
<evidence type="ECO:0000256" key="3">
    <source>
        <dbReference type="ARBA" id="ARBA00022737"/>
    </source>
</evidence>
<dbReference type="AlphaFoldDB" id="A0A2H6KI65"/>
<evidence type="ECO:0000259" key="10">
    <source>
        <dbReference type="PROSITE" id="PS50072"/>
    </source>
</evidence>
<dbReference type="GeneID" id="39876439"/>
<sequence length="460" mass="51533">MSNSIDLTGDAGVVKTILQEAHSDDIPENGHEVEVHYTGKLESGTEFDSSYRRSSTFKFVLGAGNVIKGWEVGVASMKIGEKSLFVIQPEYGYGDVGAGSSIPPKAVLHFEIELINSRPKPKDCNDMTTDEKIQEAANSKAMGNSHFLKGKYKSAIDMYEDALRYLSERDEWPEEARKVSDVTKLQCHLNLANCFLKTEEYNRAERNATQALAIEPENVKGLYRRALARTKMGSFGEALNDLTQILKHDSKNADAVNLYRVAKVKHQEQNERSKKQYQSIFKNLTLYTEKSGIRSLDTMPKVFLDLAFGEERRRLVIALFEDTVPRTAKNFKQLCDENSEINYKGNKFHRLIKGFMIQGGDVTKGDGTGGVSIYGEQFDDEAFVDHHTERGLLSMANCGPNTNNSQFFITFRATPHLDGKHVVFGKLVEGEEALDLLEELETGPNDRPKVDVTIEHCGTL</sequence>
<evidence type="ECO:0000256" key="7">
    <source>
        <dbReference type="PROSITE-ProRule" id="PRU00277"/>
    </source>
</evidence>
<reference evidence="11 12" key="1">
    <citation type="journal article" date="2017" name="BMC Genomics">
        <title>Whole-genome assembly of Babesia ovata and comparative genomics between closely related pathogens.</title>
        <authorList>
            <person name="Yamagishi J."/>
            <person name="Asada M."/>
            <person name="Hakimi H."/>
            <person name="Tanaka T.Q."/>
            <person name="Sugimoto C."/>
            <person name="Kawazu S."/>
        </authorList>
    </citation>
    <scope>NUCLEOTIDE SEQUENCE [LARGE SCALE GENOMIC DNA]</scope>
    <source>
        <strain evidence="11 12">Miyake</strain>
    </source>
</reference>
<comment type="caution">
    <text evidence="11">The sequence shown here is derived from an EMBL/GenBank/DDBJ whole genome shotgun (WGS) entry which is preliminary data.</text>
</comment>
<dbReference type="GO" id="GO:0003755">
    <property type="term" value="F:peptidyl-prolyl cis-trans isomerase activity"/>
    <property type="evidence" value="ECO:0007669"/>
    <property type="project" value="UniProtKB-KW"/>
</dbReference>
<evidence type="ECO:0000259" key="9">
    <source>
        <dbReference type="PROSITE" id="PS50059"/>
    </source>
</evidence>
<evidence type="ECO:0000256" key="2">
    <source>
        <dbReference type="ARBA" id="ARBA00013194"/>
    </source>
</evidence>
<dbReference type="PROSITE" id="PS50005">
    <property type="entry name" value="TPR"/>
    <property type="match status" value="1"/>
</dbReference>
<feature type="domain" description="PPIase cyclophilin-type" evidence="10">
    <location>
        <begin position="302"/>
        <end position="459"/>
    </location>
</feature>
<dbReference type="InterPro" id="IPR046357">
    <property type="entry name" value="PPIase_dom_sf"/>
</dbReference>
<dbReference type="InterPro" id="IPR050754">
    <property type="entry name" value="FKBP4/5/8-like"/>
</dbReference>
<evidence type="ECO:0000256" key="6">
    <source>
        <dbReference type="ARBA" id="ARBA00023235"/>
    </source>
</evidence>
<keyword evidence="6 7" id="KW-0413">Isomerase</keyword>
<dbReference type="Gene3D" id="3.10.50.40">
    <property type="match status" value="1"/>
</dbReference>
<evidence type="ECO:0000256" key="5">
    <source>
        <dbReference type="ARBA" id="ARBA00023110"/>
    </source>
</evidence>
<dbReference type="Pfam" id="PF00254">
    <property type="entry name" value="FKBP_C"/>
    <property type="match status" value="1"/>
</dbReference>
<dbReference type="Pfam" id="PF00160">
    <property type="entry name" value="Pro_isomerase"/>
    <property type="match status" value="1"/>
</dbReference>
<dbReference type="FunFam" id="2.40.100.10:FF:000025">
    <property type="entry name" value="Peptidyl-prolyl cis-trans isomerase CYP19-2"/>
    <property type="match status" value="1"/>
</dbReference>
<dbReference type="PANTHER" id="PTHR46512">
    <property type="entry name" value="PEPTIDYLPROLYL ISOMERASE"/>
    <property type="match status" value="1"/>
</dbReference>
<dbReference type="PRINTS" id="PR00153">
    <property type="entry name" value="CSAPPISMRASE"/>
</dbReference>
<dbReference type="Gene3D" id="2.40.100.10">
    <property type="entry name" value="Cyclophilin-like"/>
    <property type="match status" value="1"/>
</dbReference>
<proteinExistence type="predicted"/>
<dbReference type="EMBL" id="BDSA01000006">
    <property type="protein sequence ID" value="GBE62669.1"/>
    <property type="molecule type" value="Genomic_DNA"/>
</dbReference>
<keyword evidence="12" id="KW-1185">Reference proteome</keyword>
<dbReference type="SUPFAM" id="SSF54534">
    <property type="entry name" value="FKBP-like"/>
    <property type="match status" value="1"/>
</dbReference>
<dbReference type="InterPro" id="IPR019734">
    <property type="entry name" value="TPR_rpt"/>
</dbReference>
<feature type="domain" description="PPIase FKBP-type" evidence="9">
    <location>
        <begin position="30"/>
        <end position="118"/>
    </location>
</feature>
<protein>
    <recommendedName>
        <fullName evidence="2 7">peptidylprolyl isomerase</fullName>
        <ecNumber evidence="2 7">5.2.1.8</ecNumber>
    </recommendedName>
</protein>
<dbReference type="PROSITE" id="PS50059">
    <property type="entry name" value="FKBP_PPIASE"/>
    <property type="match status" value="1"/>
</dbReference>
<evidence type="ECO:0000256" key="1">
    <source>
        <dbReference type="ARBA" id="ARBA00000971"/>
    </source>
</evidence>
<evidence type="ECO:0000313" key="12">
    <source>
        <dbReference type="Proteomes" id="UP000236319"/>
    </source>
</evidence>
<dbReference type="EC" id="5.2.1.8" evidence="2 7"/>
<dbReference type="PROSITE" id="PS00170">
    <property type="entry name" value="CSA_PPIASE_1"/>
    <property type="match status" value="1"/>
</dbReference>
<dbReference type="InterPro" id="IPR002130">
    <property type="entry name" value="Cyclophilin-type_PPIase_dom"/>
</dbReference>